<organism evidence="3 4">
    <name type="scientific">Streptacidiphilus pinicola</name>
    <dbReference type="NCBI Taxonomy" id="2219663"/>
    <lineage>
        <taxon>Bacteria</taxon>
        <taxon>Bacillati</taxon>
        <taxon>Actinomycetota</taxon>
        <taxon>Actinomycetes</taxon>
        <taxon>Kitasatosporales</taxon>
        <taxon>Streptomycetaceae</taxon>
        <taxon>Streptacidiphilus</taxon>
    </lineage>
</organism>
<dbReference type="InterPro" id="IPR003594">
    <property type="entry name" value="HATPase_dom"/>
</dbReference>
<dbReference type="SUPFAM" id="SSF55874">
    <property type="entry name" value="ATPase domain of HSP90 chaperone/DNA topoisomerase II/histidine kinase"/>
    <property type="match status" value="1"/>
</dbReference>
<comment type="caution">
    <text evidence="3">The sequence shown here is derived from an EMBL/GenBank/DDBJ whole genome shotgun (WGS) entry which is preliminary data.</text>
</comment>
<dbReference type="Pfam" id="PF13581">
    <property type="entry name" value="HATPase_c_2"/>
    <property type="match status" value="1"/>
</dbReference>
<dbReference type="Gene3D" id="3.30.565.10">
    <property type="entry name" value="Histidine kinase-like ATPase, C-terminal domain"/>
    <property type="match status" value="1"/>
</dbReference>
<reference evidence="3 4" key="1">
    <citation type="submission" date="2018-06" db="EMBL/GenBank/DDBJ databases">
        <title>Streptacidiphilus pinicola sp. nov., isolated from pine grove soil.</title>
        <authorList>
            <person name="Roh S.G."/>
            <person name="Park S."/>
            <person name="Kim M.-K."/>
            <person name="Yun B.-R."/>
            <person name="Park J."/>
            <person name="Kim M.J."/>
            <person name="Kim Y.S."/>
            <person name="Kim S.B."/>
        </authorList>
    </citation>
    <scope>NUCLEOTIDE SEQUENCE [LARGE SCALE GENOMIC DNA]</scope>
    <source>
        <strain evidence="3 4">MMS16-CNU450</strain>
    </source>
</reference>
<dbReference type="GO" id="GO:0005524">
    <property type="term" value="F:ATP binding"/>
    <property type="evidence" value="ECO:0007669"/>
    <property type="project" value="UniProtKB-KW"/>
</dbReference>
<dbReference type="PANTHER" id="PTHR35526:SF3">
    <property type="entry name" value="ANTI-SIGMA-F FACTOR RSBW"/>
    <property type="match status" value="1"/>
</dbReference>
<protein>
    <submittedName>
        <fullName evidence="3">ATP-binding protein</fullName>
    </submittedName>
</protein>
<dbReference type="AlphaFoldDB" id="A0A2X0IRN4"/>
<keyword evidence="4" id="KW-1185">Reference proteome</keyword>
<dbReference type="InterPro" id="IPR050267">
    <property type="entry name" value="Anti-sigma-factor_SerPK"/>
</dbReference>
<dbReference type="PANTHER" id="PTHR35526">
    <property type="entry name" value="ANTI-SIGMA-F FACTOR RSBW-RELATED"/>
    <property type="match status" value="1"/>
</dbReference>
<keyword evidence="1" id="KW-0808">Transferase</keyword>
<keyword evidence="3" id="KW-0547">Nucleotide-binding</keyword>
<accession>A0A2X0IRN4</accession>
<name>A0A2X0IRN4_9ACTN</name>
<dbReference type="CDD" id="cd16936">
    <property type="entry name" value="HATPase_RsbW-like"/>
    <property type="match status" value="1"/>
</dbReference>
<gene>
    <name evidence="3" type="ORF">DN069_10230</name>
</gene>
<proteinExistence type="predicted"/>
<evidence type="ECO:0000256" key="1">
    <source>
        <dbReference type="ARBA" id="ARBA00022527"/>
    </source>
</evidence>
<keyword evidence="3" id="KW-0067">ATP-binding</keyword>
<evidence type="ECO:0000259" key="2">
    <source>
        <dbReference type="Pfam" id="PF13581"/>
    </source>
</evidence>
<evidence type="ECO:0000313" key="3">
    <source>
        <dbReference type="EMBL" id="RAG85891.1"/>
    </source>
</evidence>
<feature type="domain" description="Histidine kinase/HSP90-like ATPase" evidence="2">
    <location>
        <begin position="18"/>
        <end position="135"/>
    </location>
</feature>
<dbReference type="GO" id="GO:0004674">
    <property type="term" value="F:protein serine/threonine kinase activity"/>
    <property type="evidence" value="ECO:0007669"/>
    <property type="project" value="UniProtKB-KW"/>
</dbReference>
<sequence length="143" mass="15225">MDHHLDQAGPRRSHWLDLPARRSSVGIARHRLTEQLNAWSLPEPTVDDAVLLVSELATNAVVHTAGTRMLCGVALSPDGRLRIEVHDDHDAPCAAPGSPDPDDESGRGLLIVRALADAWGVQPSPTTGGKVVWATLGTAADDH</sequence>
<dbReference type="InterPro" id="IPR036890">
    <property type="entry name" value="HATPase_C_sf"/>
</dbReference>
<dbReference type="Proteomes" id="UP000248889">
    <property type="component" value="Unassembled WGS sequence"/>
</dbReference>
<dbReference type="EMBL" id="QKYN01000037">
    <property type="protein sequence ID" value="RAG85891.1"/>
    <property type="molecule type" value="Genomic_DNA"/>
</dbReference>
<keyword evidence="1" id="KW-0418">Kinase</keyword>
<evidence type="ECO:0000313" key="4">
    <source>
        <dbReference type="Proteomes" id="UP000248889"/>
    </source>
</evidence>
<keyword evidence="1" id="KW-0723">Serine/threonine-protein kinase</keyword>
<dbReference type="OrthoDB" id="3853268at2"/>